<protein>
    <recommendedName>
        <fullName evidence="4">RRM domain-containing protein</fullName>
    </recommendedName>
</protein>
<evidence type="ECO:0008006" key="4">
    <source>
        <dbReference type="Google" id="ProtNLM"/>
    </source>
</evidence>
<feature type="compositionally biased region" description="Polar residues" evidence="1">
    <location>
        <begin position="1"/>
        <end position="23"/>
    </location>
</feature>
<gene>
    <name evidence="2" type="ORF">DPX39_040031400</name>
</gene>
<dbReference type="AlphaFoldDB" id="A0A3L6L901"/>
<accession>A0A3L6L901</accession>
<comment type="caution">
    <text evidence="2">The sequence shown here is derived from an EMBL/GenBank/DDBJ whole genome shotgun (WGS) entry which is preliminary data.</text>
</comment>
<dbReference type="EMBL" id="QSBY01000004">
    <property type="protein sequence ID" value="RHW72668.1"/>
    <property type="molecule type" value="Genomic_DNA"/>
</dbReference>
<evidence type="ECO:0000256" key="1">
    <source>
        <dbReference type="SAM" id="MobiDB-lite"/>
    </source>
</evidence>
<feature type="region of interest" description="Disordered" evidence="1">
    <location>
        <begin position="1"/>
        <end position="26"/>
    </location>
</feature>
<proteinExistence type="predicted"/>
<sequence length="681" mass="72616">MQSTKGTTLPKQRPASTAPSEATKTLMPLHELPSFRRDLLSRSVFVLGLRTTAEMRELLSLMKRHCGIITGAFRVADFASGGMSTGGSMAVQGTAVDSRSALSNAGGCVVVCLTFRTEEGAHLAQRMDNTALVYGSRFVVLPATRFHQNISQVSSKKQRNMPQHERLWQLLFSPTVGGSNIDWAAAAGAVNRGELLMLHPSDLPVDVTSDGTSSGGGASGAAYMKRQVDGGTHSTGEDDKFRLSHYPAAAAPADDLNGARNFSTTPATTTAVTAPAPLYTPRAAVDTENLGRSNTLQQQYYNDVYESSRTPFLSTVSDIASSILTSTGGGNTEYIPRVGRAAQQTDLYGSPPLRQRVEPSRGQPLAERVTAHSQRLTVEGNETDSRTNNVTTNSVYIPRVHSLGSLVMDALPFASSLISTLLRAVSSPSQQHLTADATAGYERINEGEAEESRIREMLGMGDWRDARGRKRMRHGEDAHGTPVRYISSRGNEVAGTTEEKFYNFEGGFTTLSPDVLNTRFSPSGMAAVPMTVDGGEAGGGVTGPMGSFYAAGRRQGGGQDLRRSLLHAMMSAASLRAQGNGSGVGNDNSDLTASVARSDLPLPPVPDNASNEEVREYIMRNVRLLPTEGQRQQQMRYVRGTDVAAVATAATTTSAGGGSSSIPFVSAVSSLFRRVNSVWRG</sequence>
<dbReference type="Proteomes" id="UP000266743">
    <property type="component" value="Chromosome 4"/>
</dbReference>
<evidence type="ECO:0000313" key="2">
    <source>
        <dbReference type="EMBL" id="RHW72668.1"/>
    </source>
</evidence>
<evidence type="ECO:0000313" key="3">
    <source>
        <dbReference type="Proteomes" id="UP000266743"/>
    </source>
</evidence>
<reference evidence="2 3" key="1">
    <citation type="submission" date="2018-09" db="EMBL/GenBank/DDBJ databases">
        <title>whole genome sequence of T. equiperdum IVM-t1 strain.</title>
        <authorList>
            <person name="Suganuma K."/>
        </authorList>
    </citation>
    <scope>NUCLEOTIDE SEQUENCE [LARGE SCALE GENOMIC DNA]</scope>
    <source>
        <strain evidence="2 3">IVM-t1</strain>
    </source>
</reference>
<organism evidence="2 3">
    <name type="scientific">Trypanosoma brucei equiperdum</name>
    <dbReference type="NCBI Taxonomy" id="630700"/>
    <lineage>
        <taxon>Eukaryota</taxon>
        <taxon>Discoba</taxon>
        <taxon>Euglenozoa</taxon>
        <taxon>Kinetoplastea</taxon>
        <taxon>Metakinetoplastina</taxon>
        <taxon>Trypanosomatida</taxon>
        <taxon>Trypanosomatidae</taxon>
        <taxon>Trypanosoma</taxon>
    </lineage>
</organism>
<name>A0A3L6L901_9TRYP</name>